<feature type="compositionally biased region" description="Low complexity" evidence="1">
    <location>
        <begin position="357"/>
        <end position="370"/>
    </location>
</feature>
<dbReference type="Proteomes" id="UP000503197">
    <property type="component" value="Chromosome"/>
</dbReference>
<feature type="compositionally biased region" description="Basic and acidic residues" evidence="1">
    <location>
        <begin position="409"/>
        <end position="424"/>
    </location>
</feature>
<dbReference type="RefSeq" id="WP_172416635.1">
    <property type="nucleotide sequence ID" value="NZ_AP022821.1"/>
</dbReference>
<accession>A0A6F8SY38</accession>
<proteinExistence type="predicted"/>
<evidence type="ECO:0000313" key="2">
    <source>
        <dbReference type="EMBL" id="BCA93325.1"/>
    </source>
</evidence>
<feature type="region of interest" description="Disordered" evidence="1">
    <location>
        <begin position="402"/>
        <end position="438"/>
    </location>
</feature>
<dbReference type="AlphaFoldDB" id="A0A6F8SY38"/>
<dbReference type="InterPro" id="IPR027417">
    <property type="entry name" value="P-loop_NTPase"/>
</dbReference>
<feature type="region of interest" description="Disordered" evidence="1">
    <location>
        <begin position="286"/>
        <end position="311"/>
    </location>
</feature>
<name>A0A6F8SY38_9GAMM</name>
<organism evidence="2 3">
    <name type="scientific">Vreelandella aquamarina</name>
    <dbReference type="NCBI Taxonomy" id="77097"/>
    <lineage>
        <taxon>Bacteria</taxon>
        <taxon>Pseudomonadati</taxon>
        <taxon>Pseudomonadota</taxon>
        <taxon>Gammaproteobacteria</taxon>
        <taxon>Oceanospirillales</taxon>
        <taxon>Halomonadaceae</taxon>
        <taxon>Vreelandella</taxon>
    </lineage>
</organism>
<protein>
    <submittedName>
        <fullName evidence="2">Uncharacterized protein</fullName>
    </submittedName>
</protein>
<reference evidence="2 3" key="1">
    <citation type="submission" date="2020-02" db="EMBL/GenBank/DDBJ databases">
        <title>Complete Genome Sequence of Halomonas meridiana strain BAA-801, Isolated from Deep Sea Thermal Vent.</title>
        <authorList>
            <person name="Takahashi Y."/>
            <person name="Takahashi H."/>
            <person name="Galipon J."/>
            <person name="Arakawa K."/>
        </authorList>
    </citation>
    <scope>NUCLEOTIDE SEQUENCE [LARGE SCALE GENOMIC DNA]</scope>
    <source>
        <strain evidence="2 3">Slthf1</strain>
    </source>
</reference>
<evidence type="ECO:0000256" key="1">
    <source>
        <dbReference type="SAM" id="MobiDB-lite"/>
    </source>
</evidence>
<evidence type="ECO:0000313" key="3">
    <source>
        <dbReference type="Proteomes" id="UP000503197"/>
    </source>
</evidence>
<dbReference type="EMBL" id="AP022821">
    <property type="protein sequence ID" value="BCA93325.1"/>
    <property type="molecule type" value="Genomic_DNA"/>
</dbReference>
<feature type="compositionally biased region" description="Low complexity" evidence="1">
    <location>
        <begin position="286"/>
        <end position="296"/>
    </location>
</feature>
<gene>
    <name evidence="2" type="ORF">HMSLTHF_31000</name>
</gene>
<feature type="region of interest" description="Disordered" evidence="1">
    <location>
        <begin position="347"/>
        <end position="385"/>
    </location>
</feature>
<feature type="compositionally biased region" description="Polar residues" evidence="1">
    <location>
        <begin position="426"/>
        <end position="435"/>
    </location>
</feature>
<sequence>MTQTLCITGALAPELNAISTPLYQAGLATAAPIEREARIDMHTWHQRAKPAFVEQRPLGKLWENVANDLLLANLDKPCWGWHDTDSIWAMPFWAEQEPNTHFLLVATRPEYQLAQSLLDDTAGKLDISALLTRWQQHHQRLLAFYLDNPERCLVIDAEQAQQHPQALVQLLTQRWQLPLEATGLTEEPATAPHVPDPLALYLAQQLIEQHLLKQQDSRFQSLYAELQAAQHPLVDNEAEQPASVDAMVQHYQQLRRQQQNDQTQRVHQAQQIEALNQSADQLTQQLQQTQHALSKAEQQHQAEQHQQQQALDDLKQESELLLLQLHQVQEELESTFLKHQQLESRYQTLESQHKHTQQQLTQAQEQLKQAEQQHKQKNAAQSQQLEAAKGEIHKLTQREQHLTQQLKQTQEKLKQAEQQRDAAKQYETTQRQQQAELEDTKQENELLLLQLHQVQEELEHYFLEHQKLSSTHETLENRWQRLLKRHPDYCDYQTLDTHEDPQQPDTLQWHFQGLEFAGQHWPTLQIRSTLNAQGVVLTLHQPDATPFKVGIPKSAQERRYLQSLSSRQWQYAQHLPKLLAQGLQDAELSTELKTRYQQALNALAESLASLPALLRVDDVNLHNVQVNPDYEHLWLELVNPTWGNEQLETWHLRLSTAGVTPTQFGAYPKLEIPAQPTPWLENWYAESQDDHGSKWELRFAQPDTLDMGAWQQLTPRDQTLLTQVLEQLPMLLNHLQEQGQEPGRGWQAWHQLVSDMQRIHQVTQ</sequence>
<dbReference type="Gene3D" id="3.40.50.300">
    <property type="entry name" value="P-loop containing nucleotide triphosphate hydrolases"/>
    <property type="match status" value="1"/>
</dbReference>